<dbReference type="RefSeq" id="WP_317081127.1">
    <property type="nucleotide sequence ID" value="NZ_CP136594.1"/>
</dbReference>
<gene>
    <name evidence="5" type="ORF">RB602_13220</name>
</gene>
<evidence type="ECO:0000256" key="1">
    <source>
        <dbReference type="ARBA" id="ARBA00022679"/>
    </source>
</evidence>
<dbReference type="InterPro" id="IPR051531">
    <property type="entry name" value="N-acetyltransferase"/>
</dbReference>
<dbReference type="CDD" id="cd04301">
    <property type="entry name" value="NAT_SF"/>
    <property type="match status" value="1"/>
</dbReference>
<dbReference type="Proteomes" id="UP001302429">
    <property type="component" value="Chromosome"/>
</dbReference>
<dbReference type="Pfam" id="PF13302">
    <property type="entry name" value="Acetyltransf_3"/>
    <property type="match status" value="1"/>
</dbReference>
<evidence type="ECO:0000313" key="5">
    <source>
        <dbReference type="EMBL" id="WOE74789.1"/>
    </source>
</evidence>
<evidence type="ECO:0000256" key="2">
    <source>
        <dbReference type="ARBA" id="ARBA00023315"/>
    </source>
</evidence>
<accession>A0AA97F5L1</accession>
<dbReference type="Gene3D" id="3.40.630.30">
    <property type="match status" value="1"/>
</dbReference>
<dbReference type="KEGG" id="acoa:RB602_13220"/>
<comment type="similarity">
    <text evidence="3">Belongs to the acetyltransferase family. RimJ subfamily.</text>
</comment>
<protein>
    <submittedName>
        <fullName evidence="5">GNAT family N-acetyltransferase</fullName>
    </submittedName>
</protein>
<evidence type="ECO:0000256" key="3">
    <source>
        <dbReference type="ARBA" id="ARBA00038502"/>
    </source>
</evidence>
<feature type="domain" description="N-acetyltransferase" evidence="4">
    <location>
        <begin position="9"/>
        <end position="172"/>
    </location>
</feature>
<sequence length="176" mass="19643">MMFARTERLLLRPGWPEDWQALFAAINDEGIVCNLARAPWPYTPEAAREFASLPQDPRYPSFFLTLPTDNGSRLVGCCGLGENEGEAELGYWIAREHWGQGYATEAARAVIEIARTLGHRQLYCSHFVDNPASQRVIEKLGFVALGPAVPRYSAGRGEEALCNEYVMDLEPLRQAA</sequence>
<dbReference type="PANTHER" id="PTHR43792">
    <property type="entry name" value="GNAT FAMILY, PUTATIVE (AFU_ORTHOLOGUE AFUA_3G00765)-RELATED-RELATED"/>
    <property type="match status" value="1"/>
</dbReference>
<dbReference type="PROSITE" id="PS51186">
    <property type="entry name" value="GNAT"/>
    <property type="match status" value="1"/>
</dbReference>
<keyword evidence="6" id="KW-1185">Reference proteome</keyword>
<evidence type="ECO:0000259" key="4">
    <source>
        <dbReference type="PROSITE" id="PS51186"/>
    </source>
</evidence>
<dbReference type="SUPFAM" id="SSF55729">
    <property type="entry name" value="Acyl-CoA N-acyltransferases (Nat)"/>
    <property type="match status" value="1"/>
</dbReference>
<reference evidence="5 6" key="1">
    <citation type="submission" date="2023-10" db="EMBL/GenBank/DDBJ databases">
        <title>Complete genome sequence of a Sphingomonadaceae bacterium.</title>
        <authorList>
            <person name="Yan C."/>
        </authorList>
    </citation>
    <scope>NUCLEOTIDE SEQUENCE [LARGE SCALE GENOMIC DNA]</scope>
    <source>
        <strain evidence="5 6">SCSIO 66989</strain>
    </source>
</reference>
<dbReference type="AlphaFoldDB" id="A0AA97F5L1"/>
<name>A0AA97F5L1_9SPHN</name>
<dbReference type="GO" id="GO:0016747">
    <property type="term" value="F:acyltransferase activity, transferring groups other than amino-acyl groups"/>
    <property type="evidence" value="ECO:0007669"/>
    <property type="project" value="InterPro"/>
</dbReference>
<keyword evidence="2" id="KW-0012">Acyltransferase</keyword>
<dbReference type="EMBL" id="CP136594">
    <property type="protein sequence ID" value="WOE74789.1"/>
    <property type="molecule type" value="Genomic_DNA"/>
</dbReference>
<organism evidence="5 6">
    <name type="scientific">Alterisphingorhabdus coralli</name>
    <dbReference type="NCBI Taxonomy" id="3071408"/>
    <lineage>
        <taxon>Bacteria</taxon>
        <taxon>Pseudomonadati</taxon>
        <taxon>Pseudomonadota</taxon>
        <taxon>Alphaproteobacteria</taxon>
        <taxon>Sphingomonadales</taxon>
        <taxon>Sphingomonadaceae</taxon>
        <taxon>Alterisphingorhabdus (ex Yan et al. 2024)</taxon>
    </lineage>
</organism>
<dbReference type="InterPro" id="IPR000182">
    <property type="entry name" value="GNAT_dom"/>
</dbReference>
<dbReference type="InterPro" id="IPR016181">
    <property type="entry name" value="Acyl_CoA_acyltransferase"/>
</dbReference>
<proteinExistence type="inferred from homology"/>
<keyword evidence="1" id="KW-0808">Transferase</keyword>
<evidence type="ECO:0000313" key="6">
    <source>
        <dbReference type="Proteomes" id="UP001302429"/>
    </source>
</evidence>
<dbReference type="PANTHER" id="PTHR43792:SF8">
    <property type="entry name" value="[RIBOSOMAL PROTEIN US5]-ALANINE N-ACETYLTRANSFERASE"/>
    <property type="match status" value="1"/>
</dbReference>